<evidence type="ECO:0000313" key="12">
    <source>
        <dbReference type="Proteomes" id="UP000306102"/>
    </source>
</evidence>
<organism evidence="11 12">
    <name type="scientific">Camellia sinensis var. sinensis</name>
    <name type="common">China tea</name>
    <dbReference type="NCBI Taxonomy" id="542762"/>
    <lineage>
        <taxon>Eukaryota</taxon>
        <taxon>Viridiplantae</taxon>
        <taxon>Streptophyta</taxon>
        <taxon>Embryophyta</taxon>
        <taxon>Tracheophyta</taxon>
        <taxon>Spermatophyta</taxon>
        <taxon>Magnoliopsida</taxon>
        <taxon>eudicotyledons</taxon>
        <taxon>Gunneridae</taxon>
        <taxon>Pentapetalae</taxon>
        <taxon>asterids</taxon>
        <taxon>Ericales</taxon>
        <taxon>Theaceae</taxon>
        <taxon>Camellia</taxon>
    </lineage>
</organism>
<dbReference type="GO" id="GO:0005773">
    <property type="term" value="C:vacuole"/>
    <property type="evidence" value="ECO:0007669"/>
    <property type="project" value="TreeGrafter"/>
</dbReference>
<dbReference type="GO" id="GO:0004185">
    <property type="term" value="F:serine-type carboxypeptidase activity"/>
    <property type="evidence" value="ECO:0007669"/>
    <property type="project" value="UniProtKB-UniRule"/>
</dbReference>
<evidence type="ECO:0000256" key="3">
    <source>
        <dbReference type="ARBA" id="ARBA00022525"/>
    </source>
</evidence>
<proteinExistence type="inferred from homology"/>
<evidence type="ECO:0000256" key="7">
    <source>
        <dbReference type="ARBA" id="ARBA00022801"/>
    </source>
</evidence>
<feature type="signal peptide" evidence="10">
    <location>
        <begin position="1"/>
        <end position="24"/>
    </location>
</feature>
<feature type="chain" id="PRO_5020918037" description="Carboxypeptidase" evidence="10">
    <location>
        <begin position="25"/>
        <end position="545"/>
    </location>
</feature>
<evidence type="ECO:0000313" key="11">
    <source>
        <dbReference type="EMBL" id="THG01674.1"/>
    </source>
</evidence>
<dbReference type="PROSITE" id="PS00131">
    <property type="entry name" value="CARBOXYPEPT_SER_SER"/>
    <property type="match status" value="2"/>
</dbReference>
<gene>
    <name evidence="11" type="ORF">TEA_004402</name>
</gene>
<dbReference type="SUPFAM" id="SSF53474">
    <property type="entry name" value="alpha/beta-Hydrolases"/>
    <property type="match status" value="2"/>
</dbReference>
<evidence type="ECO:0000256" key="9">
    <source>
        <dbReference type="ARBA" id="ARBA00023180"/>
    </source>
</evidence>
<name>A0A4S4DH33_CAMSN</name>
<dbReference type="STRING" id="542762.A0A4S4DH33"/>
<dbReference type="Gene3D" id="6.10.250.940">
    <property type="match status" value="1"/>
</dbReference>
<dbReference type="GO" id="GO:0005576">
    <property type="term" value="C:extracellular region"/>
    <property type="evidence" value="ECO:0007669"/>
    <property type="project" value="UniProtKB-SubCell"/>
</dbReference>
<accession>A0A4S4DH33</accession>
<keyword evidence="12" id="KW-1185">Reference proteome</keyword>
<dbReference type="Pfam" id="PF00450">
    <property type="entry name" value="Peptidase_S10"/>
    <property type="match status" value="2"/>
</dbReference>
<keyword evidence="6 10" id="KW-0732">Signal</keyword>
<evidence type="ECO:0000256" key="2">
    <source>
        <dbReference type="ARBA" id="ARBA00009431"/>
    </source>
</evidence>
<keyword evidence="4 10" id="KW-0121">Carboxypeptidase</keyword>
<dbReference type="PANTHER" id="PTHR11802">
    <property type="entry name" value="SERINE PROTEASE FAMILY S10 SERINE CARBOXYPEPTIDASE"/>
    <property type="match status" value="1"/>
</dbReference>
<evidence type="ECO:0000256" key="1">
    <source>
        <dbReference type="ARBA" id="ARBA00004613"/>
    </source>
</evidence>
<dbReference type="AlphaFoldDB" id="A0A4S4DH33"/>
<dbReference type="InterPro" id="IPR001563">
    <property type="entry name" value="Peptidase_S10"/>
</dbReference>
<evidence type="ECO:0000256" key="8">
    <source>
        <dbReference type="ARBA" id="ARBA00023157"/>
    </source>
</evidence>
<comment type="subcellular location">
    <subcellularLocation>
        <location evidence="1">Secreted</location>
    </subcellularLocation>
</comment>
<protein>
    <recommendedName>
        <fullName evidence="10">Carboxypeptidase</fullName>
        <ecNumber evidence="10">3.4.16.-</ecNumber>
    </recommendedName>
</protein>
<evidence type="ECO:0000256" key="10">
    <source>
        <dbReference type="RuleBase" id="RU361156"/>
    </source>
</evidence>
<dbReference type="EMBL" id="SDRB02011354">
    <property type="protein sequence ID" value="THG01674.1"/>
    <property type="molecule type" value="Genomic_DNA"/>
</dbReference>
<sequence length="545" mass="61329">MVNKACLLVFFFLSISLFVDISHGKKQSEVLDDLYRGKLKKNSAIDTSLFEAIRDVDGAEVYPQEGLKERDRIVRLPGQPNVEFTQYGGYVTLNESAGRAFYYYFVEAQGQQQSNHSLPLLLWLNGGPGCSSLAYGAMQELGPFRVHSDGKTLYRNRFAWNKAANVLFLESPAGVGFSYSNTTSDYVSGGDKRTASDNYVFLLNWLERFPEYKTRDFYIAGESYAGHYVPQLAHTILHYNKGPNNTFINLKGIIALRPGKTDQPGPLPTSTCCSSLAYGAMQELGPFRVHSDGKTLYTNRFAWNKAGVGFSYSNTTSDYVSGGDKRTASDNYVFLLNWLERFPEYKTRDFYIAGESYAGHYVPQLAHTILHYNKDPNNTLINLKGIIIGNAVINDETDTKGLVDYFASHALISDQTSYEIQKYCDFSPNATTQSNECDTAITEAVKDIANIDIYNIYAPLCTSFNVTPFPKKASVLNFDPCSDHYVYAYLNRADVQEALHANVTKLSYDWEPCSLVIRRWEDSPSTIIPLLQELMANGLRVWVFR</sequence>
<dbReference type="Proteomes" id="UP000306102">
    <property type="component" value="Unassembled WGS sequence"/>
</dbReference>
<keyword evidence="7 10" id="KW-0378">Hydrolase</keyword>
<dbReference type="GO" id="GO:0006508">
    <property type="term" value="P:proteolysis"/>
    <property type="evidence" value="ECO:0007669"/>
    <property type="project" value="UniProtKB-KW"/>
</dbReference>
<evidence type="ECO:0000256" key="4">
    <source>
        <dbReference type="ARBA" id="ARBA00022645"/>
    </source>
</evidence>
<comment type="caution">
    <text evidence="11">The sequence shown here is derived from an EMBL/GenBank/DDBJ whole genome shotgun (WGS) entry which is preliminary data.</text>
</comment>
<dbReference type="FunFam" id="3.40.50.1820:FF:000030">
    <property type="entry name" value="Carboxypeptidase"/>
    <property type="match status" value="2"/>
</dbReference>
<keyword evidence="8" id="KW-1015">Disulfide bond</keyword>
<dbReference type="PRINTS" id="PR00724">
    <property type="entry name" value="CRBOXYPTASEC"/>
</dbReference>
<keyword evidence="9" id="KW-0325">Glycoprotein</keyword>
<dbReference type="Gene3D" id="3.40.50.1820">
    <property type="entry name" value="alpha/beta hydrolase"/>
    <property type="match status" value="2"/>
</dbReference>
<keyword evidence="3" id="KW-0964">Secreted</keyword>
<dbReference type="PANTHER" id="PTHR11802:SF132">
    <property type="entry name" value="SERINE CARBOXYPEPTIDASE-LIKE 36-RELATED"/>
    <property type="match status" value="1"/>
</dbReference>
<dbReference type="InterPro" id="IPR029058">
    <property type="entry name" value="AB_hydrolase_fold"/>
</dbReference>
<reference evidence="11 12" key="1">
    <citation type="journal article" date="2018" name="Proc. Natl. Acad. Sci. U.S.A.">
        <title>Draft genome sequence of Camellia sinensis var. sinensis provides insights into the evolution of the tea genome and tea quality.</title>
        <authorList>
            <person name="Wei C."/>
            <person name="Yang H."/>
            <person name="Wang S."/>
            <person name="Zhao J."/>
            <person name="Liu C."/>
            <person name="Gao L."/>
            <person name="Xia E."/>
            <person name="Lu Y."/>
            <person name="Tai Y."/>
            <person name="She G."/>
            <person name="Sun J."/>
            <person name="Cao H."/>
            <person name="Tong W."/>
            <person name="Gao Q."/>
            <person name="Li Y."/>
            <person name="Deng W."/>
            <person name="Jiang X."/>
            <person name="Wang W."/>
            <person name="Chen Q."/>
            <person name="Zhang S."/>
            <person name="Li H."/>
            <person name="Wu J."/>
            <person name="Wang P."/>
            <person name="Li P."/>
            <person name="Shi C."/>
            <person name="Zheng F."/>
            <person name="Jian J."/>
            <person name="Huang B."/>
            <person name="Shan D."/>
            <person name="Shi M."/>
            <person name="Fang C."/>
            <person name="Yue Y."/>
            <person name="Li F."/>
            <person name="Li D."/>
            <person name="Wei S."/>
            <person name="Han B."/>
            <person name="Jiang C."/>
            <person name="Yin Y."/>
            <person name="Xia T."/>
            <person name="Zhang Z."/>
            <person name="Bennetzen J.L."/>
            <person name="Zhao S."/>
            <person name="Wan X."/>
        </authorList>
    </citation>
    <scope>NUCLEOTIDE SEQUENCE [LARGE SCALE GENOMIC DNA]</scope>
    <source>
        <strain evidence="12">cv. Shuchazao</strain>
        <tissue evidence="11">Leaf</tissue>
    </source>
</reference>
<evidence type="ECO:0000256" key="5">
    <source>
        <dbReference type="ARBA" id="ARBA00022670"/>
    </source>
</evidence>
<dbReference type="EC" id="3.4.16.-" evidence="10"/>
<dbReference type="InterPro" id="IPR018202">
    <property type="entry name" value="Ser_caboxypep_ser_AS"/>
</dbReference>
<comment type="similarity">
    <text evidence="2 10">Belongs to the peptidase S10 family.</text>
</comment>
<keyword evidence="5 10" id="KW-0645">Protease</keyword>
<evidence type="ECO:0000256" key="6">
    <source>
        <dbReference type="ARBA" id="ARBA00022729"/>
    </source>
</evidence>